<evidence type="ECO:0000256" key="6">
    <source>
        <dbReference type="ARBA" id="ARBA00022801"/>
    </source>
</evidence>
<organism evidence="10">
    <name type="scientific">Auricularia auricula-judae</name>
    <name type="common">Judas ear fungus</name>
    <name type="synonym">Tremella auricula-judae</name>
    <dbReference type="NCBI Taxonomy" id="29892"/>
    <lineage>
        <taxon>Eukaryota</taxon>
        <taxon>Fungi</taxon>
        <taxon>Dikarya</taxon>
        <taxon>Basidiomycota</taxon>
        <taxon>Agaricomycotina</taxon>
        <taxon>Agaricomycetes</taxon>
        <taxon>Auriculariales</taxon>
        <taxon>Auriculariaceae</taxon>
        <taxon>Auricularia</taxon>
    </lineage>
</organism>
<keyword evidence="7" id="KW-0325">Glycoprotein</keyword>
<evidence type="ECO:0000256" key="4">
    <source>
        <dbReference type="ARBA" id="ARBA00012670"/>
    </source>
</evidence>
<evidence type="ECO:0000256" key="3">
    <source>
        <dbReference type="ARBA" id="ARBA00007186"/>
    </source>
</evidence>
<dbReference type="EC" id="3.2.1.55" evidence="4"/>
<accession>A0A1P8SRK5</accession>
<dbReference type="SUPFAM" id="SSF51445">
    <property type="entry name" value="(Trans)glycosidases"/>
    <property type="match status" value="1"/>
</dbReference>
<dbReference type="InterPro" id="IPR055235">
    <property type="entry name" value="ASD1_cat"/>
</dbReference>
<dbReference type="Pfam" id="PF06964">
    <property type="entry name" value="Alpha-L-AF_C"/>
    <property type="match status" value="1"/>
</dbReference>
<dbReference type="AlphaFoldDB" id="A0A1P8SRK5"/>
<dbReference type="Pfam" id="PF22848">
    <property type="entry name" value="ASD1_dom"/>
    <property type="match status" value="1"/>
</dbReference>
<name>A0A1P8SRK5_AURAJ</name>
<dbReference type="InterPro" id="IPR010720">
    <property type="entry name" value="Alpha-L-AF_C"/>
</dbReference>
<dbReference type="PANTHER" id="PTHR31776:SF0">
    <property type="entry name" value="ALPHA-L-ARABINOFURANOSIDASE 1"/>
    <property type="match status" value="1"/>
</dbReference>
<keyword evidence="5 8" id="KW-0732">Signal</keyword>
<dbReference type="EMBL" id="KX272626">
    <property type="protein sequence ID" value="APY26399.1"/>
    <property type="molecule type" value="mRNA"/>
</dbReference>
<reference evidence="10" key="1">
    <citation type="submission" date="2016-05" db="EMBL/GenBank/DDBJ databases">
        <authorList>
            <person name="Lavstsen T."/>
            <person name="Jespersen J.S."/>
        </authorList>
    </citation>
    <scope>NUCLEOTIDE SEQUENCE</scope>
</reference>
<evidence type="ECO:0000256" key="5">
    <source>
        <dbReference type="ARBA" id="ARBA00022729"/>
    </source>
</evidence>
<dbReference type="GO" id="GO:0031222">
    <property type="term" value="P:arabinan catabolic process"/>
    <property type="evidence" value="ECO:0007669"/>
    <property type="project" value="UniProtKB-UniPathway"/>
</dbReference>
<dbReference type="Gene3D" id="3.20.20.80">
    <property type="entry name" value="Glycosidases"/>
    <property type="match status" value="1"/>
</dbReference>
<keyword evidence="10" id="KW-0326">Glycosidase</keyword>
<comment type="similarity">
    <text evidence="3">Belongs to the glycosyl hydrolase 51 family.</text>
</comment>
<evidence type="ECO:0000313" key="10">
    <source>
        <dbReference type="EMBL" id="APY26399.1"/>
    </source>
</evidence>
<comment type="pathway">
    <text evidence="2">Glycan metabolism; L-arabinan degradation.</text>
</comment>
<dbReference type="InterPro" id="IPR017853">
    <property type="entry name" value="GH"/>
</dbReference>
<dbReference type="UniPathway" id="UPA00667"/>
<protein>
    <recommendedName>
        <fullName evidence="4">non-reducing end alpha-L-arabinofuranosidase</fullName>
        <ecNumber evidence="4">3.2.1.55</ecNumber>
    </recommendedName>
</protein>
<dbReference type="PANTHER" id="PTHR31776">
    <property type="entry name" value="ALPHA-L-ARABINOFURANOSIDASE 1"/>
    <property type="match status" value="1"/>
</dbReference>
<feature type="chain" id="PRO_5013292433" description="non-reducing end alpha-L-arabinofuranosidase" evidence="8">
    <location>
        <begin position="16"/>
        <end position="650"/>
    </location>
</feature>
<dbReference type="GO" id="GO:0046373">
    <property type="term" value="P:L-arabinose metabolic process"/>
    <property type="evidence" value="ECO:0007669"/>
    <property type="project" value="InterPro"/>
</dbReference>
<dbReference type="GO" id="GO:0046556">
    <property type="term" value="F:alpha-L-arabinofuranosidase activity"/>
    <property type="evidence" value="ECO:0007669"/>
    <property type="project" value="UniProtKB-EC"/>
</dbReference>
<sequence>MLISALLLFPLVARALHLDIDASAGNATEFTVAAFIETNIGRTDDGGLYAELVQNRAFQEEDQYLSLTGWTKVGERTILMKDAEEPLHALKNSLQIWLQANETRGLRGGISNAGWWGIPVKPQAYQASFFAKRALLSAPLQGTIDLSLSSLTDGRVYASSSIPARDITTEWKKFYATLRPTRAAPDANNAFNLTLDVLRQDQGLWVNLVSLFPPTFKGRANGLRPDLAEAVRDLGVKYIRIPGGSNLQGTTIEHRYNWSSTLGALEDRPGRVGLWVGYQTEGLGLKELLDMCEDLGASAILGVYAAYASDDESVPNTSQLDKYIESAVNELHFVLGDPATNSWAKLRADLGHPEPYHLEYVELGNEDFTSTTYGYRWDRFTKAMSSAYPQLKYVASADLAEAAVVDLHDYSGSDVFIGFFDRFDNRPRTGTKVVELENAVITNNSAAAFGDPEFRLLFPTLQGSIAEAVFMIGMQRNGDLVLSSSYAPYLANVESTQWTPNIINFNATHVSRSTSYYVHQMISRARADMVHPVVADSAFGPLYWVATSATSSKQTFFIQIANTAPPSVSLSATISNLSQRATASQTQLKATATVMEAPGLPVNVSNTLDNLDLVTPKALTVHASLHSQARVLSFNAEIPGNSFSVIRLEW</sequence>
<evidence type="ECO:0000256" key="1">
    <source>
        <dbReference type="ARBA" id="ARBA00001462"/>
    </source>
</evidence>
<dbReference type="SMART" id="SM00813">
    <property type="entry name" value="Alpha-L-AF_C"/>
    <property type="match status" value="1"/>
</dbReference>
<evidence type="ECO:0000256" key="7">
    <source>
        <dbReference type="ARBA" id="ARBA00023180"/>
    </source>
</evidence>
<proteinExistence type="evidence at transcript level"/>
<dbReference type="InterPro" id="IPR051563">
    <property type="entry name" value="Glycosyl_Hydrolase_51"/>
</dbReference>
<keyword evidence="6 10" id="KW-0378">Hydrolase</keyword>
<evidence type="ECO:0000259" key="9">
    <source>
        <dbReference type="SMART" id="SM00813"/>
    </source>
</evidence>
<comment type="catalytic activity">
    <reaction evidence="1">
        <text>Hydrolysis of terminal non-reducing alpha-L-arabinofuranoside residues in alpha-L-arabinosides.</text>
        <dbReference type="EC" id="3.2.1.55"/>
    </reaction>
</comment>
<evidence type="ECO:0000256" key="2">
    <source>
        <dbReference type="ARBA" id="ARBA00004834"/>
    </source>
</evidence>
<feature type="domain" description="Alpha-L-arabinofuranosidase C-terminal" evidence="9">
    <location>
        <begin position="457"/>
        <end position="642"/>
    </location>
</feature>
<evidence type="ECO:0000256" key="8">
    <source>
        <dbReference type="SAM" id="SignalP"/>
    </source>
</evidence>
<feature type="signal peptide" evidence="8">
    <location>
        <begin position="1"/>
        <end position="15"/>
    </location>
</feature>